<name>A0ABP0S233_9DINO</name>
<feature type="region of interest" description="Disordered" evidence="1">
    <location>
        <begin position="160"/>
        <end position="195"/>
    </location>
</feature>
<proteinExistence type="predicted"/>
<evidence type="ECO:0000256" key="1">
    <source>
        <dbReference type="SAM" id="MobiDB-lite"/>
    </source>
</evidence>
<dbReference type="Proteomes" id="UP001642464">
    <property type="component" value="Unassembled WGS sequence"/>
</dbReference>
<evidence type="ECO:0000313" key="2">
    <source>
        <dbReference type="EMBL" id="CAK9106382.1"/>
    </source>
</evidence>
<reference evidence="2 3" key="1">
    <citation type="submission" date="2024-02" db="EMBL/GenBank/DDBJ databases">
        <authorList>
            <person name="Chen Y."/>
            <person name="Shah S."/>
            <person name="Dougan E. K."/>
            <person name="Thang M."/>
            <person name="Chan C."/>
        </authorList>
    </citation>
    <scope>NUCLEOTIDE SEQUENCE [LARGE SCALE GENOMIC DNA]</scope>
</reference>
<keyword evidence="3" id="KW-1185">Reference proteome</keyword>
<sequence>MAQNVKYLDAGVYMIHVLTLNVGTAASPVFQETFAIPLMQRRTGALFALPMGAIPDPLLQAGMTASPEDLIGPSTTVTVPVVLEEVDGTEAPTDQDMDVMIVDFHIAVLESVRGFDPVTEGPGIQLFSPSGPDVLPESSSLLLAAYSWLEEGAEGRTQFYSAEEPPPASAAPAKSNPAGRGKTKASPGGASTPKRVTTATLAEQLAELSKNLPAISTRLDAMAERQNKVEALLSAGTAQQSAPTPAYRQNFERPSALRKASPLQFMQDIGSPPRVRALQDKAKPTAVTTMEEDEPELLPCDPDFQVVEASKGDLSAGMPEAIMRQSQALTTLVAHLVGQDSLQDFPSAAFFPLPIPKLGIFEAKKLGSTARRRRAFDQAFHICVMALNYQHSDFSPIPIESLCRVPSSAQGIALENLRKMLKAFGSSGENFQVPQSGRRMTTLASLLADLSDFATWEGLGGGGVYSRAFQGAEEGFVVGEVPRDMTRAEELQPYRSLDPARLKLFGTASWNPESYLSDMLWLAFVEPDSLLWTATEQADDRPDVGRESYDKVKELALLWDVNGLLSFGSAGDERFDASHAMRFFNNYKNIDIDRMIGDRRARNYVEGRLTAVSAGLPSAQSFMDLEIKLPQQRLSICCSDRKDFYHQICVTPPRAASNGLWPLLEINDVAGTDAFRAWLLREGSKKRYDRLIHGDFLKSGGKKPVLATGGGFLQACFASVPQGDHLGVEVATEGHRNFLRTWGLLGRDEELRAGNPFRGHDLATGLVIDDFYAISIEEADLPAHIPGEGLSKDRKLGLTTVAAPAQKRLALAFISLVVDYRCVAEELVLLAVLCPFFATDLSVEVQPRCFCTDSSDSKGAIVSCSLEEDWARVLVRTGRRKATYTRMLNRHEAILKKIDPDFEETGGFNEETAVERPRAFRFHFIEICGGAGKVAAALSAKGWTVGPVLDIDRSPHYDLASLRLLQWIFFMLEDGRLDSFMVEPPCTTFSPAQYPPSRSYDLPRGFDPQEPKTLQGTTLALRALSLMSLAAQLAIPGLLEQPRRSKMKKLEEWQRLLEFGWAHEVWTASCMYGSPHRKEFVFLLVAMQAEQLHRKCDGCHEHIPIQGQWTKPSATYTDELAEALAEAFHQALNDRLRSEKDRDLQVDGLENILVNDVILSRTWDLEQVWRWQKPAHINIQETMAAERLFKQEAVLRPKTRFPLIMDSNVSLSALVKGRTLRRFASNWLRLFLLLLETVPPWINDKDAWRYGHVNFRRTKLTRYEPKVVTTLNCRKAGLCCRLPQKTKDKISKGIAIFDWILEQCVGWRQAAIPDAAWPVLAFEAAKALELNEMGQAGSDELKKLGGEGAKHDETSKQELAQRKVLQAAASRTGKGRKGRGGEGTITANQCASKAIEVEPQPASDAAGERRHVGIFQPTSGPAIGSGLQERIRKMKEQEDAYKKQARTGEEAQWTRIWGELWCFMGRPEAL</sequence>
<comment type="caution">
    <text evidence="2">The sequence shown here is derived from an EMBL/GenBank/DDBJ whole genome shotgun (WGS) entry which is preliminary data.</text>
</comment>
<evidence type="ECO:0000313" key="3">
    <source>
        <dbReference type="Proteomes" id="UP001642464"/>
    </source>
</evidence>
<organism evidence="2 3">
    <name type="scientific">Durusdinium trenchii</name>
    <dbReference type="NCBI Taxonomy" id="1381693"/>
    <lineage>
        <taxon>Eukaryota</taxon>
        <taxon>Sar</taxon>
        <taxon>Alveolata</taxon>
        <taxon>Dinophyceae</taxon>
        <taxon>Suessiales</taxon>
        <taxon>Symbiodiniaceae</taxon>
        <taxon>Durusdinium</taxon>
    </lineage>
</organism>
<gene>
    <name evidence="2" type="ORF">SCF082_LOCUS49547</name>
</gene>
<dbReference type="EMBL" id="CAXAMM010042718">
    <property type="protein sequence ID" value="CAK9106382.1"/>
    <property type="molecule type" value="Genomic_DNA"/>
</dbReference>
<accession>A0ABP0S233</accession>
<protein>
    <submittedName>
        <fullName evidence="2">Methyltransferase-like protein 5</fullName>
    </submittedName>
</protein>